<dbReference type="RefSeq" id="WP_390623138.1">
    <property type="nucleotide sequence ID" value="NZ_CP115945.1"/>
</dbReference>
<proteinExistence type="predicted"/>
<reference evidence="2" key="2">
    <citation type="submission" date="2011-04" db="EMBL/GenBank/DDBJ databases">
        <authorList>
            <person name="Genoscope - CEA"/>
        </authorList>
    </citation>
    <scope>NUCLEOTIDE SEQUENCE</scope>
    <source>
        <strain evidence="2">R24</strain>
    </source>
</reference>
<reference evidence="2" key="1">
    <citation type="journal article" date="2011" name="PLoS ONE">
        <title>Ralstonia syzygii, the Blood Disease Bacterium and some Asian R. solanacearum strains form a single genomic species despite divergent lifestyles.</title>
        <authorList>
            <person name="Remenant B."/>
            <person name="de Cambiaire J.C."/>
            <person name="Cellier G."/>
            <person name="Jacobs J.M."/>
            <person name="Mangenot S."/>
            <person name="Barbe V."/>
            <person name="Lajus A."/>
            <person name="Vallenet D."/>
            <person name="Medigue C."/>
            <person name="Fegan M."/>
            <person name="Allen C."/>
            <person name="Prior P."/>
        </authorList>
    </citation>
    <scope>NUCLEOTIDE SEQUENCE</scope>
    <source>
        <strain evidence="2">R24</strain>
    </source>
</reference>
<evidence type="ECO:0000313" key="2">
    <source>
        <dbReference type="EMBL" id="CCA88171.1"/>
    </source>
</evidence>
<dbReference type="PANTHER" id="PTHR33627">
    <property type="entry name" value="TRANSPOSASE"/>
    <property type="match status" value="1"/>
</dbReference>
<protein>
    <recommendedName>
        <fullName evidence="1">Transposase IS701-like DDE domain-containing protein</fullName>
    </recommendedName>
</protein>
<name>G3AA37_9RALS</name>
<accession>G3AA37</accession>
<dbReference type="EMBL" id="FR854090">
    <property type="protein sequence ID" value="CCA88171.1"/>
    <property type="molecule type" value="Genomic_DNA"/>
</dbReference>
<dbReference type="PANTHER" id="PTHR33627:SF1">
    <property type="entry name" value="TRANSPOSASE"/>
    <property type="match status" value="1"/>
</dbReference>
<dbReference type="Pfam" id="PF13546">
    <property type="entry name" value="DDE_5"/>
    <property type="match status" value="1"/>
</dbReference>
<dbReference type="InterPro" id="IPR039365">
    <property type="entry name" value="IS701-like"/>
</dbReference>
<dbReference type="SUPFAM" id="SSF53098">
    <property type="entry name" value="Ribonuclease H-like"/>
    <property type="match status" value="1"/>
</dbReference>
<dbReference type="InterPro" id="IPR038721">
    <property type="entry name" value="IS701-like_DDE_dom"/>
</dbReference>
<evidence type="ECO:0000259" key="1">
    <source>
        <dbReference type="Pfam" id="PF13546"/>
    </source>
</evidence>
<sequence length="136" mass="15634">MMLPLRRKSVEPLAAHLEPHRVSARHRSLHHFVSKSEWSDGALLEQVRRWVLPHMDPAKGLYWIIDDTGFPKKGKHSVGVARQYCGQLGKQDARRHTCCTEFSVCHRASAHLAPRLLARHPARGRMVADRMAYRRS</sequence>
<feature type="domain" description="Transposase IS701-like DDE" evidence="1">
    <location>
        <begin position="1"/>
        <end position="115"/>
    </location>
</feature>
<dbReference type="AlphaFoldDB" id="G3AA37"/>
<organism evidence="2">
    <name type="scientific">Ralstonia syzygii R24</name>
    <dbReference type="NCBI Taxonomy" id="907261"/>
    <lineage>
        <taxon>Bacteria</taxon>
        <taxon>Pseudomonadati</taxon>
        <taxon>Pseudomonadota</taxon>
        <taxon>Betaproteobacteria</taxon>
        <taxon>Burkholderiales</taxon>
        <taxon>Burkholderiaceae</taxon>
        <taxon>Ralstonia</taxon>
        <taxon>Ralstonia solanacearum species complex</taxon>
    </lineage>
</organism>
<dbReference type="InterPro" id="IPR012337">
    <property type="entry name" value="RNaseH-like_sf"/>
</dbReference>
<gene>
    <name evidence="2" type="ORF">RALSY_mp10712</name>
</gene>